<evidence type="ECO:0000313" key="21">
    <source>
        <dbReference type="Proteomes" id="UP000186040"/>
    </source>
</evidence>
<dbReference type="SMART" id="SM00826">
    <property type="entry name" value="PKS_DH"/>
    <property type="match status" value="2"/>
</dbReference>
<sequence length="3448" mass="353878">MSVEQKLRDYLKRATTELREANRRVRELEDQRVEPVAVVGMACRYPGGVGTPEQLWELVAAGTDAIREVPADRGWDLAELAGAGALPVGGFLDDVGGFDAGLFGISPREALAMDPQQRLLLECAWEALESAGIAPTALAGTDTGVFVGTSGQDYPALLAALGGVEEVAGHVATGTLASVLSGRVAYALGLQGPALSVDTACSSSLVALHQAVLSLRRGECSSALVGGVTVMTTPGAFVEFARQGTLSADGRCKAFAEGADGIAWAEGVGVVVVERLSDARRNNHPVLAVIRGSAVNSDGASNGLTAPNGPSQQAVITRALADAGLSSSDVDVVEAHGTGTALGDPIEAQALLATYGQDRPADEPLLLGSLKSNIGHTQAAAGLAGVIKVVQAMRHGLLPRTLHVTRPTTRVDWAAGAVRVVQEDCAWPESDRPRRAAVSSFGVSGTNAHVVLEQGDPLPTPEPTTTSHALPWLLSAADTDALRAQAALLGEVDAAPADVAHSLLRTRATLGRRAVVVGTEPADFTTALRALAAGTPTATAVEGTADLDGRVVFVFPGQGAQWAGMGRELLATSPVFAERIRACEAALAPHVDWSLTAVLRDEPGAASLDRVDVVQPALFAVMVSLAALWRAHGVEPAAVIGHSQGEIAAAHVAGALSLAEAARVVAVRSRALAALRGTGGMLSVRLPHAEVEAELADVPGAAVAAVNGPAAVVVAGEVGALDELERRWAAQQVRTRRIPVDYASHTAHVERIHAELTAALGVVEPGRCSVPFFSTVTGSPVEGGELDADYWYRNLRQVVRFEPVVGALIDSGHDVFVELSPQPVLTMAVQESVEARGSRGIAVGSLRREEGGLTRFLTSLAEAHVRGAHVDWAAAVPPASVVPLPTYPFQHKRFWPTATRQRRDVGALGLTGVTDHAFLGAATALAGGGSVLSGRVGTGEHPWLGDHAVGGSVVFPGTGFVDLALRAGDVLGCDTLDDLTLVAPLVLPATGAVRVQVVLDGTTVGIHSRPEGAAEDAPWTLHATGTLSADADADADADAADTAFAAQWPPEGAKPVDLGGFHDDLAAAGIAYGPVFRGLERAWRRGTEVFLDVHLPEPASAAEHVVHPALLDAALQGVALVSEGAAKVPFSWDGVTLGAVGAERVRVRLAPAGADAVSLVAVDDAGDLVVAAQAVTLRPVDPTAFAATTAAEPLLELRWTPVDLPAAEPGPDTWQVVGEDVFGVVGLPGAARALCVAGGEPREQTHRVLAALQDALAGEDRLVVLTRGAMGEDDDAVDLAGAAVWGLVRSATTEHPDRFAVVDTDEASVPLLPAVLAAGLGEAVLRGGECRVLGLAKPRGPRGPARPVAEGTAVITGGTGDIGAEVARHLATHHGVRDLLLLSRTGSAPELAAELTALGATARVRACDVADRAALAAALDEVERVGSVFHAAGVVDDAVLTGLTPGHLDRTLAAKLDGARWLHELTEDHQLSHFVLFSSIAGLLGSAGQGNHAAANAALDAFARHRHTLGLPATSLAWGPWEGGTVGRLSAADTARMARGGLRMLDAASGMALLDAALDSPEAVLAPVLVGGPATVADQVPPLLRGVVGPARRRTARTGAATGGLAAALAGVAAGQRHELVVDVVRREVAGVLGHASARDVDPHRTFKDLGFDSLTAVDLRNRLSAATGLRLQASLVFDYPDATALAGFLLDSLAGTTPAPATTAPRASADEPIAIVGMACRFPGGADSPAALWELVAAGTDAIGPFPVDRGWTATGGVGGFVHTATEFDAEFFGISPREALGMDPQQRLTLECAWEALERAGIDPHGLRRSDTGVFIGLSHSVYQDAGGGLDEAKGFAVTGTSPSVASGRIAYVLGLEGPTLSVDTACSSSLVAVHLAVQALRRGECGLALVGGVSVMATEGLFAEFELQGGLAADGRCKAFADAADGTSWGEGAGVVVVERLSDARRAGHHVLAVVRGSAVNSDGASNGLTAPNGPSQQRVITRALADAGLAPSEVDVVEAHGTGTTLGDPIEAQALLATYGQDRAEPLWLGSVKSNLGHTQAAAGMAGLIKLVESMRHGTLPRTLHVDAPSTHVDWTAGAVELITENRPWPQVDRPRRGAVSAFGIGGTNAHVVLEHDPAPDPVPAAEDGPRVPLVLSARTTTSLADQAAALRATLAADADWHPAAVAHRLTTTRGRFDHRAAVLAEDRAGLLAGLDAVATGAEDERVVRGSAAVAGKPVFVFPGQGAQWAGMGAELFESAPVFRAAVLDCERAFAEHVDWSLVEVLTGAAGAPGLDRIDVVQPALFAVMVALSRLWRAHGVEPAAVLGHSQGEIAAAHIAGGLSLADAARVVTLRSKALRALSGLGGMVSVGLPAEQASVLAHANGLAVAARNGSRSTTVSGDAGAIPAFLADCEARGVRAKQVPVDYASHSEHVERIRDDLLTALAGIAPVSGDVAFHSTVRGRVVDTAELTAEYWYDNLREQVRFDDGVRALLDREHGVFLEMSPHPVLVLGIEGTIDELAAPAVALGSLRRGHGGPGEFLTALARAHAHGVDPDWDAVFAEVPEPLRRVPTELATRLPTYRFQRRHHWPRGSAADTAGALAAGLGATGHPFLGAVVDLPGTGGFAMLGRVSTTTHPWLADHAVAGTVLLPGTAFVELALTAATRAGCAHLDELTLATPLVLPPGAALRLQVAVGAAQDGRRPVEVFSLREDATEGEPWTKHATGFASDTPAATPAGSAQWPPAGATEIDVTALYASAEAAGLHYGPTFAGLRRAWRHGDELFAEIALAPEDEQAADRFRLHPALFDAGLHVLNAPADGPSTGEARVELPFSWTGVRLADSGSTAARVRITPGADGVAMTLSDEHGAVLGSVGGLLLRPFTPEQLAAGKRAAGGGVLGVDWVPVDLPPAGAPVAAVFADITGESPLDAAAHALELVQSAGPDHLVLVTRGAVAVDGTERPDPALAAAWGLVRSAQTEAPGRFLLVDTDSAAEVPADLVARAVRAGETQVALRGGKPRVPRLAPAPAGDATGLDPARAVLITGGTGGLGALLARHLVAAHGVRSLVLLSRQGPDAPGAAALREELAAAGAEVTITACDVADRDQLARALRGHELGAVVHTAGVLDDGVVASLDRDRLAAVFGAKVDGARHLHELTAGMDLDAFVLFSSAAGVLGGAGQANYAAANAAVDALAERRRAEGLPGVSLAWGPWATATGLTGDLGEAGRARLARAGTVALRDDEGLELFDRALGGSRALVFAARLDLAALRARGSALPAVLRGLVPAAAATAAPEAPVADQLRGLGPEERAEALGAQLRRQVAGVLGFASADDIEELRPFKELGFDSLTAVELRNRLSAATGLRLPPTLVFDHPTPRALAAHLLAELAPDGDTPSVLDELERVEAALAGLGADDLLRTTAMARMAELVRRWGPGAPEPVGTGDEPSPAADDDLFEMLGQRYGGVNAE</sequence>
<dbReference type="EC" id="2.3.1.94" evidence="13"/>
<dbReference type="SMART" id="SM00825">
    <property type="entry name" value="PKS_KS"/>
    <property type="match status" value="2"/>
</dbReference>
<keyword evidence="8" id="KW-0012">Acyltransferase</keyword>
<dbReference type="SMART" id="SM00827">
    <property type="entry name" value="PKS_AT"/>
    <property type="match status" value="2"/>
</dbReference>
<keyword evidence="15" id="KW-0175">Coiled coil</keyword>
<evidence type="ECO:0000256" key="13">
    <source>
        <dbReference type="ARBA" id="ARBA00066981"/>
    </source>
</evidence>
<comment type="pathway">
    <text evidence="11">Antibiotic biosynthesis; erythromycin biosynthesis.</text>
</comment>
<dbReference type="InterPro" id="IPR036291">
    <property type="entry name" value="NAD(P)-bd_dom_sf"/>
</dbReference>
<feature type="region of interest" description="Disordered" evidence="16">
    <location>
        <begin position="2698"/>
        <end position="2728"/>
    </location>
</feature>
<dbReference type="PANTHER" id="PTHR43775">
    <property type="entry name" value="FATTY ACID SYNTHASE"/>
    <property type="match status" value="1"/>
</dbReference>
<dbReference type="Gene3D" id="1.10.1200.10">
    <property type="entry name" value="ACP-like"/>
    <property type="match status" value="2"/>
</dbReference>
<dbReference type="SUPFAM" id="SSF47336">
    <property type="entry name" value="ACP-like"/>
    <property type="match status" value="2"/>
</dbReference>
<dbReference type="InterPro" id="IPR042104">
    <property type="entry name" value="PKS_dehydratase_sf"/>
</dbReference>
<dbReference type="InterPro" id="IPR018201">
    <property type="entry name" value="Ketoacyl_synth_AS"/>
</dbReference>
<name>A0A1Q9LP51_9PSEU</name>
<dbReference type="Pfam" id="PF08659">
    <property type="entry name" value="KR"/>
    <property type="match status" value="2"/>
</dbReference>
<dbReference type="FunFam" id="3.40.366.10:FF:000002">
    <property type="entry name" value="Probable polyketide synthase 2"/>
    <property type="match status" value="2"/>
</dbReference>
<feature type="region of interest" description="C-terminal hotdog fold" evidence="14">
    <location>
        <begin position="1053"/>
        <end position="1186"/>
    </location>
</feature>
<dbReference type="SUPFAM" id="SSF53901">
    <property type="entry name" value="Thiolase-like"/>
    <property type="match status" value="2"/>
</dbReference>
<dbReference type="InterPro" id="IPR016035">
    <property type="entry name" value="Acyl_Trfase/lysoPLipase"/>
</dbReference>
<keyword evidence="5" id="KW-0677">Repeat</keyword>
<dbReference type="SUPFAM" id="SSF51735">
    <property type="entry name" value="NAD(P)-binding Rossmann-fold domains"/>
    <property type="match status" value="4"/>
</dbReference>
<feature type="region of interest" description="N-terminal hotdog fold" evidence="14">
    <location>
        <begin position="916"/>
        <end position="1034"/>
    </location>
</feature>
<evidence type="ECO:0000256" key="1">
    <source>
        <dbReference type="ARBA" id="ARBA00001957"/>
    </source>
</evidence>
<keyword evidence="21" id="KW-1185">Reference proteome</keyword>
<dbReference type="Pfam" id="PF00698">
    <property type="entry name" value="Acyl_transf_1"/>
    <property type="match status" value="2"/>
</dbReference>
<dbReference type="InterPro" id="IPR036736">
    <property type="entry name" value="ACP-like_sf"/>
</dbReference>
<evidence type="ECO:0000256" key="9">
    <source>
        <dbReference type="ARBA" id="ARBA00052442"/>
    </source>
</evidence>
<feature type="active site" description="Proton acceptor; for dehydratase activity" evidence="14">
    <location>
        <position position="947"/>
    </location>
</feature>
<dbReference type="SMART" id="SM00823">
    <property type="entry name" value="PKS_PP"/>
    <property type="match status" value="2"/>
</dbReference>
<dbReference type="Pfam" id="PF08990">
    <property type="entry name" value="Docking"/>
    <property type="match status" value="1"/>
</dbReference>
<evidence type="ECO:0000256" key="12">
    <source>
        <dbReference type="ARBA" id="ARBA00063272"/>
    </source>
</evidence>
<dbReference type="InterPro" id="IPR020841">
    <property type="entry name" value="PKS_Beta-ketoAc_synthase_dom"/>
</dbReference>
<dbReference type="Pfam" id="PF02801">
    <property type="entry name" value="Ketoacyl-synt_C"/>
    <property type="match status" value="2"/>
</dbReference>
<evidence type="ECO:0000256" key="4">
    <source>
        <dbReference type="ARBA" id="ARBA00022679"/>
    </source>
</evidence>
<dbReference type="SUPFAM" id="SSF55048">
    <property type="entry name" value="Probable ACP-binding domain of malonyl-CoA ACP transacylase"/>
    <property type="match status" value="2"/>
</dbReference>
<feature type="coiled-coil region" evidence="15">
    <location>
        <begin position="4"/>
        <end position="31"/>
    </location>
</feature>
<evidence type="ECO:0000256" key="10">
    <source>
        <dbReference type="ARBA" id="ARBA00060158"/>
    </source>
</evidence>
<dbReference type="InterPro" id="IPR013968">
    <property type="entry name" value="PKS_KR"/>
</dbReference>
<feature type="region of interest" description="Disordered" evidence="16">
    <location>
        <begin position="3413"/>
        <end position="3433"/>
    </location>
</feature>
<dbReference type="InterPro" id="IPR020807">
    <property type="entry name" value="PKS_DH"/>
</dbReference>
<dbReference type="GO" id="GO:0047879">
    <property type="term" value="F:erythronolide synthase activity"/>
    <property type="evidence" value="ECO:0007669"/>
    <property type="project" value="UniProtKB-EC"/>
</dbReference>
<dbReference type="InterPro" id="IPR015083">
    <property type="entry name" value="NorB/c/GfsB-D-like_docking"/>
</dbReference>
<dbReference type="InterPro" id="IPR016039">
    <property type="entry name" value="Thiolase-like"/>
</dbReference>
<gene>
    <name evidence="20" type="ORF">BJP25_16180</name>
</gene>
<keyword evidence="2" id="KW-0596">Phosphopantetheine</keyword>
<evidence type="ECO:0000256" key="8">
    <source>
        <dbReference type="ARBA" id="ARBA00023315"/>
    </source>
</evidence>
<evidence type="ECO:0000256" key="5">
    <source>
        <dbReference type="ARBA" id="ARBA00022737"/>
    </source>
</evidence>
<dbReference type="PROSITE" id="PS50075">
    <property type="entry name" value="CARRIER"/>
    <property type="match status" value="2"/>
</dbReference>
<evidence type="ECO:0000259" key="17">
    <source>
        <dbReference type="PROSITE" id="PS50075"/>
    </source>
</evidence>
<evidence type="ECO:0000256" key="6">
    <source>
        <dbReference type="ARBA" id="ARBA00023194"/>
    </source>
</evidence>
<keyword evidence="6" id="KW-0045">Antibiotic biosynthesis</keyword>
<dbReference type="Pfam" id="PF00109">
    <property type="entry name" value="ketoacyl-synt"/>
    <property type="match status" value="2"/>
</dbReference>
<dbReference type="Gene3D" id="3.30.70.3290">
    <property type="match status" value="2"/>
</dbReference>
<dbReference type="Gene3D" id="3.40.47.10">
    <property type="match status" value="2"/>
</dbReference>
<dbReference type="PANTHER" id="PTHR43775:SF51">
    <property type="entry name" value="INACTIVE PHENOLPHTHIOCEROL SYNTHESIS POLYKETIDE SYNTHASE TYPE I PKS1-RELATED"/>
    <property type="match status" value="1"/>
</dbReference>
<protein>
    <recommendedName>
        <fullName evidence="13">6-deoxyerythronolide-B synthase</fullName>
        <ecNumber evidence="13">2.3.1.94</ecNumber>
    </recommendedName>
</protein>
<evidence type="ECO:0000256" key="3">
    <source>
        <dbReference type="ARBA" id="ARBA00022553"/>
    </source>
</evidence>
<dbReference type="PROSITE" id="PS52019">
    <property type="entry name" value="PKS_MFAS_DH"/>
    <property type="match status" value="2"/>
</dbReference>
<dbReference type="Gene3D" id="3.10.129.110">
    <property type="entry name" value="Polyketide synthase dehydratase"/>
    <property type="match status" value="2"/>
</dbReference>
<dbReference type="GO" id="GO:0004312">
    <property type="term" value="F:fatty acid synthase activity"/>
    <property type="evidence" value="ECO:0007669"/>
    <property type="project" value="TreeGrafter"/>
</dbReference>
<evidence type="ECO:0000256" key="11">
    <source>
        <dbReference type="ARBA" id="ARBA00060622"/>
    </source>
</evidence>
<dbReference type="InterPro" id="IPR049552">
    <property type="entry name" value="PKS_DH_N"/>
</dbReference>
<feature type="region of interest" description="N-terminal hotdog fold" evidence="14">
    <location>
        <begin position="2596"/>
        <end position="2720"/>
    </location>
</feature>
<dbReference type="InterPro" id="IPR049551">
    <property type="entry name" value="PKS_DH_C"/>
</dbReference>
<dbReference type="SUPFAM" id="SSF52151">
    <property type="entry name" value="FabD/lysophospholipase-like"/>
    <property type="match status" value="2"/>
</dbReference>
<evidence type="ECO:0000256" key="7">
    <source>
        <dbReference type="ARBA" id="ARBA00023268"/>
    </source>
</evidence>
<dbReference type="GO" id="GO:0004315">
    <property type="term" value="F:3-oxoacyl-[acyl-carrier-protein] synthase activity"/>
    <property type="evidence" value="ECO:0007669"/>
    <property type="project" value="InterPro"/>
</dbReference>
<dbReference type="InterPro" id="IPR014031">
    <property type="entry name" value="Ketoacyl_synth_C"/>
</dbReference>
<dbReference type="InterPro" id="IPR050091">
    <property type="entry name" value="PKS_NRPS_Biosynth_Enz"/>
</dbReference>
<dbReference type="GO" id="GO:0033068">
    <property type="term" value="P:macrolide biosynthetic process"/>
    <property type="evidence" value="ECO:0007669"/>
    <property type="project" value="UniProtKB-ARBA"/>
</dbReference>
<dbReference type="SMART" id="SM01294">
    <property type="entry name" value="PKS_PP_betabranch"/>
    <property type="match status" value="2"/>
</dbReference>
<dbReference type="Pfam" id="PF14765">
    <property type="entry name" value="PS-DH"/>
    <property type="match status" value="2"/>
</dbReference>
<evidence type="ECO:0000256" key="15">
    <source>
        <dbReference type="SAM" id="Coils"/>
    </source>
</evidence>
<reference evidence="20 21" key="1">
    <citation type="submission" date="2016-10" db="EMBL/GenBank/DDBJ databases">
        <title>The Draft Genome Sequence of Actinokineospora bangkokensis 44EHWT reveals the biosynthetic pathway of antifungal compounds Thailandins with unusual extender unit butylmalonyl-CoA.</title>
        <authorList>
            <person name="Greule A."/>
            <person name="Intra B."/>
            <person name="Flemming S."/>
            <person name="Rommel M.G."/>
            <person name="Panbangred W."/>
            <person name="Bechthold A."/>
        </authorList>
    </citation>
    <scope>NUCLEOTIDE SEQUENCE [LARGE SCALE GENOMIC DNA]</scope>
    <source>
        <strain evidence="20 21">44EHW</strain>
    </source>
</reference>
<evidence type="ECO:0000313" key="20">
    <source>
        <dbReference type="EMBL" id="OLR93779.1"/>
    </source>
</evidence>
<feature type="domain" description="Carrier" evidence="17">
    <location>
        <begin position="1616"/>
        <end position="1694"/>
    </location>
</feature>
<dbReference type="InterPro" id="IPR014043">
    <property type="entry name" value="Acyl_transferase_dom"/>
</dbReference>
<dbReference type="InterPro" id="IPR032821">
    <property type="entry name" value="PKS_assoc"/>
</dbReference>
<dbReference type="PROSITE" id="PS00606">
    <property type="entry name" value="KS3_1"/>
    <property type="match status" value="2"/>
</dbReference>
<evidence type="ECO:0000259" key="19">
    <source>
        <dbReference type="PROSITE" id="PS52019"/>
    </source>
</evidence>
<feature type="domain" description="Ketosynthase family 3 (KS3)" evidence="18">
    <location>
        <begin position="1711"/>
        <end position="2120"/>
    </location>
</feature>
<dbReference type="EMBL" id="MKQR01000009">
    <property type="protein sequence ID" value="OLR93779.1"/>
    <property type="molecule type" value="Genomic_DNA"/>
</dbReference>
<dbReference type="Pfam" id="PF21089">
    <property type="entry name" value="PKS_DH_N"/>
    <property type="match status" value="2"/>
</dbReference>
<evidence type="ECO:0000259" key="18">
    <source>
        <dbReference type="PROSITE" id="PS52004"/>
    </source>
</evidence>
<evidence type="ECO:0000256" key="2">
    <source>
        <dbReference type="ARBA" id="ARBA00022450"/>
    </source>
</evidence>
<dbReference type="Gene3D" id="3.40.366.10">
    <property type="entry name" value="Malonyl-Coenzyme A Acyl Carrier Protein, domain 2"/>
    <property type="match status" value="2"/>
</dbReference>
<feature type="domain" description="PKS/mFAS DH" evidence="19">
    <location>
        <begin position="916"/>
        <end position="1186"/>
    </location>
</feature>
<dbReference type="InterPro" id="IPR009081">
    <property type="entry name" value="PP-bd_ACP"/>
</dbReference>
<dbReference type="InterPro" id="IPR016036">
    <property type="entry name" value="Malonyl_transacylase_ACP-bd"/>
</dbReference>
<dbReference type="STRING" id="1193682.BJP25_16180"/>
<dbReference type="InterPro" id="IPR049900">
    <property type="entry name" value="PKS_mFAS_DH"/>
</dbReference>
<accession>A0A1Q9LP51</accession>
<dbReference type="PROSITE" id="PS00012">
    <property type="entry name" value="PHOSPHOPANTETHEINE"/>
    <property type="match status" value="2"/>
</dbReference>
<comment type="caution">
    <text evidence="20">The sequence shown here is derived from an EMBL/GenBank/DDBJ whole genome shotgun (WGS) entry which is preliminary data.</text>
</comment>
<feature type="active site" description="Proton donor; for dehydratase activity" evidence="14">
    <location>
        <position position="1112"/>
    </location>
</feature>
<dbReference type="FunFam" id="3.40.47.10:FF:000019">
    <property type="entry name" value="Polyketide synthase type I"/>
    <property type="match status" value="2"/>
</dbReference>
<dbReference type="InterPro" id="IPR001227">
    <property type="entry name" value="Ac_transferase_dom_sf"/>
</dbReference>
<comment type="subunit">
    <text evidence="12">Homodimer. Erythronolide synthase is composed of EryAI, EryAII and EryAIII multimodular (2 modules) polypeptides each coding for a functional synthase subunit which participates in 2 of the six FAS-like elongation steps required for formation of the polyketide. Module 1, 2, 3, 4, 5, and 6 participating in biosynthesis steps 1, 2, 3, 4, 5, and 6, respectively.</text>
</comment>
<dbReference type="Gene3D" id="3.40.50.720">
    <property type="entry name" value="NAD(P)-binding Rossmann-like Domain"/>
    <property type="match status" value="2"/>
</dbReference>
<dbReference type="PROSITE" id="PS52004">
    <property type="entry name" value="KS3_2"/>
    <property type="match status" value="2"/>
</dbReference>
<comment type="function">
    <text evidence="10">Involved in the biosynthesis of antibiotic erythromycin via the biosynthesis of its aglycone precursor, 6-deoxyerythronolide B (6-dEB).</text>
</comment>
<keyword evidence="3" id="KW-0597">Phosphoprotein</keyword>
<keyword evidence="7" id="KW-0511">Multifunctional enzyme</keyword>
<feature type="domain" description="Carrier" evidence="17">
    <location>
        <begin position="3290"/>
        <end position="3368"/>
    </location>
</feature>
<dbReference type="Pfam" id="PF00550">
    <property type="entry name" value="PP-binding"/>
    <property type="match status" value="2"/>
</dbReference>
<dbReference type="InterPro" id="IPR057326">
    <property type="entry name" value="KR_dom"/>
</dbReference>
<evidence type="ECO:0000256" key="14">
    <source>
        <dbReference type="PROSITE-ProRule" id="PRU01363"/>
    </source>
</evidence>
<dbReference type="FunFam" id="1.10.1200.10:FF:000007">
    <property type="entry name" value="Probable polyketide synthase pks17"/>
    <property type="match status" value="2"/>
</dbReference>
<dbReference type="InterPro" id="IPR006162">
    <property type="entry name" value="Ppantetheine_attach_site"/>
</dbReference>
<evidence type="ECO:0000256" key="16">
    <source>
        <dbReference type="SAM" id="MobiDB-lite"/>
    </source>
</evidence>
<dbReference type="InterPro" id="IPR020806">
    <property type="entry name" value="PKS_PP-bd"/>
</dbReference>
<feature type="domain" description="PKS/mFAS DH" evidence="19">
    <location>
        <begin position="2596"/>
        <end position="2872"/>
    </location>
</feature>
<dbReference type="Proteomes" id="UP000186040">
    <property type="component" value="Unassembled WGS sequence"/>
</dbReference>
<keyword evidence="4" id="KW-0808">Transferase</keyword>
<feature type="region of interest" description="C-terminal hotdog fold" evidence="14">
    <location>
        <begin position="2732"/>
        <end position="2872"/>
    </location>
</feature>
<feature type="active site" description="Proton acceptor; for dehydratase activity" evidence="14">
    <location>
        <position position="2628"/>
    </location>
</feature>
<dbReference type="OrthoDB" id="9778690at2"/>
<dbReference type="Pfam" id="PF16197">
    <property type="entry name" value="KAsynt_C_assoc"/>
    <property type="match status" value="2"/>
</dbReference>
<feature type="domain" description="Ketosynthase family 3 (KS3)" evidence="18">
    <location>
        <begin position="33"/>
        <end position="454"/>
    </location>
</feature>
<dbReference type="CDD" id="cd08956">
    <property type="entry name" value="KR_3_FAS_SDR_x"/>
    <property type="match status" value="2"/>
</dbReference>
<proteinExistence type="predicted"/>
<dbReference type="GO" id="GO:0031177">
    <property type="term" value="F:phosphopantetheine binding"/>
    <property type="evidence" value="ECO:0007669"/>
    <property type="project" value="InterPro"/>
</dbReference>
<comment type="cofactor">
    <cofactor evidence="1">
        <name>pantetheine 4'-phosphate</name>
        <dbReference type="ChEBI" id="CHEBI:47942"/>
    </cofactor>
</comment>
<feature type="active site" description="Proton donor; for dehydratase activity" evidence="14">
    <location>
        <position position="2793"/>
    </location>
</feature>
<organism evidence="20 21">
    <name type="scientific">Actinokineospora bangkokensis</name>
    <dbReference type="NCBI Taxonomy" id="1193682"/>
    <lineage>
        <taxon>Bacteria</taxon>
        <taxon>Bacillati</taxon>
        <taxon>Actinomycetota</taxon>
        <taxon>Actinomycetes</taxon>
        <taxon>Pseudonocardiales</taxon>
        <taxon>Pseudonocardiaceae</taxon>
        <taxon>Actinokineospora</taxon>
    </lineage>
</organism>
<dbReference type="CDD" id="cd00833">
    <property type="entry name" value="PKS"/>
    <property type="match status" value="2"/>
</dbReference>
<dbReference type="GO" id="GO:0006633">
    <property type="term" value="P:fatty acid biosynthetic process"/>
    <property type="evidence" value="ECO:0007669"/>
    <property type="project" value="InterPro"/>
</dbReference>
<dbReference type="SMART" id="SM00822">
    <property type="entry name" value="PKS_KR"/>
    <property type="match status" value="2"/>
</dbReference>
<dbReference type="InterPro" id="IPR014030">
    <property type="entry name" value="Ketoacyl_synth_N"/>
</dbReference>
<comment type="catalytic activity">
    <reaction evidence="9">
        <text>6 (S)-methylmalonyl-CoA + propanoyl-CoA + 6 NADPH + 12 H(+) = 6-deoxyerythronolide B + 6 CO2 + 6 NADP(+) + 7 CoA + H2O</text>
        <dbReference type="Rhea" id="RHEA:23068"/>
        <dbReference type="ChEBI" id="CHEBI:15377"/>
        <dbReference type="ChEBI" id="CHEBI:15378"/>
        <dbReference type="ChEBI" id="CHEBI:16089"/>
        <dbReference type="ChEBI" id="CHEBI:16526"/>
        <dbReference type="ChEBI" id="CHEBI:57287"/>
        <dbReference type="ChEBI" id="CHEBI:57327"/>
        <dbReference type="ChEBI" id="CHEBI:57392"/>
        <dbReference type="ChEBI" id="CHEBI:57783"/>
        <dbReference type="ChEBI" id="CHEBI:58349"/>
        <dbReference type="EC" id="2.3.1.94"/>
    </reaction>
</comment>